<dbReference type="GO" id="GO:0042542">
    <property type="term" value="P:response to hydrogen peroxide"/>
    <property type="evidence" value="ECO:0007669"/>
    <property type="project" value="TreeGrafter"/>
</dbReference>
<keyword evidence="3" id="KW-0479">Metal-binding</keyword>
<dbReference type="Gene3D" id="2.40.180.10">
    <property type="entry name" value="Catalase core domain"/>
    <property type="match status" value="1"/>
</dbReference>
<dbReference type="PANTHER" id="PTHR11465">
    <property type="entry name" value="CATALASE"/>
    <property type="match status" value="1"/>
</dbReference>
<protein>
    <recommendedName>
        <fullName evidence="4">Catalase core domain-containing protein</fullName>
    </recommendedName>
</protein>
<gene>
    <name evidence="5" type="ORF">SEV965_LOCUS27274</name>
</gene>
<dbReference type="PROSITE" id="PS51402">
    <property type="entry name" value="CATALASE_3"/>
    <property type="match status" value="1"/>
</dbReference>
<keyword evidence="2" id="KW-0376">Hydrogen peroxide</keyword>
<evidence type="ECO:0000259" key="4">
    <source>
        <dbReference type="SMART" id="SM01060"/>
    </source>
</evidence>
<comment type="caution">
    <text evidence="5">The sequence shown here is derived from an EMBL/GenBank/DDBJ whole genome shotgun (WGS) entry which is preliminary data.</text>
</comment>
<dbReference type="PRINTS" id="PR00067">
    <property type="entry name" value="CATALASE"/>
</dbReference>
<evidence type="ECO:0000313" key="5">
    <source>
        <dbReference type="EMBL" id="CAF1320254.1"/>
    </source>
</evidence>
<dbReference type="InterPro" id="IPR018028">
    <property type="entry name" value="Catalase"/>
</dbReference>
<organism evidence="5 6">
    <name type="scientific">Rotaria sordida</name>
    <dbReference type="NCBI Taxonomy" id="392033"/>
    <lineage>
        <taxon>Eukaryota</taxon>
        <taxon>Metazoa</taxon>
        <taxon>Spiralia</taxon>
        <taxon>Gnathifera</taxon>
        <taxon>Rotifera</taxon>
        <taxon>Eurotatoria</taxon>
        <taxon>Bdelloidea</taxon>
        <taxon>Philodinida</taxon>
        <taxon>Philodinidae</taxon>
        <taxon>Rotaria</taxon>
    </lineage>
</organism>
<keyword evidence="3" id="KW-0408">Iron</keyword>
<dbReference type="Pfam" id="PF00199">
    <property type="entry name" value="Catalase"/>
    <property type="match status" value="1"/>
</dbReference>
<dbReference type="PROSITE" id="PS00438">
    <property type="entry name" value="CATALASE_2"/>
    <property type="match status" value="1"/>
</dbReference>
<dbReference type="GO" id="GO:0005777">
    <property type="term" value="C:peroxisome"/>
    <property type="evidence" value="ECO:0007669"/>
    <property type="project" value="TreeGrafter"/>
</dbReference>
<comment type="cofactor">
    <cofactor evidence="3">
        <name>heme</name>
        <dbReference type="ChEBI" id="CHEBI:30413"/>
    </cofactor>
</comment>
<dbReference type="InterPro" id="IPR024708">
    <property type="entry name" value="Catalase_AS"/>
</dbReference>
<dbReference type="EMBL" id="CAJNOU010002422">
    <property type="protein sequence ID" value="CAF1320254.1"/>
    <property type="molecule type" value="Genomic_DNA"/>
</dbReference>
<dbReference type="Proteomes" id="UP000663889">
    <property type="component" value="Unassembled WGS sequence"/>
</dbReference>
<sequence>MEGGSSIMKRIAGRDHPQILTDAQGTSMNVDKRSLTTIIDAQSGQLDHPVKNKVSSVLSPLTSNNDVSPTLTSVNGYRLGDVSHCLNISGYPVVSDGILFEKQQTFNRSKIVERAVHACGSGAFGYFEVTRDVSSLCKADFLSKIGKITPVMVRFSTTTYGREFPDSARNPRGIAMKFYTDEGNYDILSVNFPVFFVRDPTQGPDVIRSQQRNPNNFRANWSATFDFMSLVPESMLANTWFWSDHGTPVGWRHMDAYPCHTFKWINSQNQYVYIRYKFSCLAGIKNFSDAEATRMCGEDPDYAKRDLWQHLDNGDTCEFTCQIQMMNESESKKVPDFDPFDATKIWPEDRYPFMEFGRLVLDRNLENYHRDVEQVAFSPGSLVPGVEPGPDALLLFRCFLYRDAQLYRLGVNFHQVPVNCPFMTRYLARKSHSRHENELPIDTEYAQARQFYLNGLNSDERAHLHYNIARAFRSVTRLDIKLRFLVACYKVHPEYALGILKLYDEITFDQVEQAARKIQDKHTVDRTNCYEPYDLNQS</sequence>
<dbReference type="PANTHER" id="PTHR11465:SF13">
    <property type="entry name" value="CATALASE (EUROFUNG)"/>
    <property type="match status" value="1"/>
</dbReference>
<dbReference type="SUPFAM" id="SSF56634">
    <property type="entry name" value="Heme-dependent catalase-like"/>
    <property type="match status" value="1"/>
</dbReference>
<keyword evidence="2" id="KW-0575">Peroxidase</keyword>
<dbReference type="AlphaFoldDB" id="A0A815F8L0"/>
<dbReference type="SMART" id="SM01060">
    <property type="entry name" value="Catalase"/>
    <property type="match status" value="1"/>
</dbReference>
<dbReference type="InterPro" id="IPR024711">
    <property type="entry name" value="Catalase_clade1/3"/>
</dbReference>
<accession>A0A815F8L0</accession>
<keyword evidence="3" id="KW-0349">Heme</keyword>
<feature type="domain" description="Catalase core" evidence="4">
    <location>
        <begin position="72"/>
        <end position="460"/>
    </location>
</feature>
<dbReference type="InterPro" id="IPR011614">
    <property type="entry name" value="Catalase_core"/>
</dbReference>
<dbReference type="GO" id="GO:0020037">
    <property type="term" value="F:heme binding"/>
    <property type="evidence" value="ECO:0007669"/>
    <property type="project" value="InterPro"/>
</dbReference>
<proteinExistence type="inferred from homology"/>
<dbReference type="GO" id="GO:0042744">
    <property type="term" value="P:hydrogen peroxide catabolic process"/>
    <property type="evidence" value="ECO:0007669"/>
    <property type="project" value="UniProtKB-KW"/>
</dbReference>
<evidence type="ECO:0000256" key="3">
    <source>
        <dbReference type="PIRSR" id="PIRSR038928-2"/>
    </source>
</evidence>
<dbReference type="GO" id="GO:0005739">
    <property type="term" value="C:mitochondrion"/>
    <property type="evidence" value="ECO:0007669"/>
    <property type="project" value="TreeGrafter"/>
</dbReference>
<feature type="binding site" description="axial binding residue" evidence="3">
    <location>
        <position position="401"/>
    </location>
    <ligand>
        <name>heme</name>
        <dbReference type="ChEBI" id="CHEBI:30413"/>
    </ligand>
    <ligandPart>
        <name>Fe</name>
        <dbReference type="ChEBI" id="CHEBI:18248"/>
    </ligandPart>
</feature>
<comment type="similarity">
    <text evidence="1">Belongs to the catalase family.</text>
</comment>
<reference evidence="5" key="1">
    <citation type="submission" date="2021-02" db="EMBL/GenBank/DDBJ databases">
        <authorList>
            <person name="Nowell W R."/>
        </authorList>
    </citation>
    <scope>NUCLEOTIDE SEQUENCE</scope>
</reference>
<evidence type="ECO:0000256" key="1">
    <source>
        <dbReference type="ARBA" id="ARBA00005329"/>
    </source>
</evidence>
<dbReference type="GO" id="GO:0046872">
    <property type="term" value="F:metal ion binding"/>
    <property type="evidence" value="ECO:0007669"/>
    <property type="project" value="UniProtKB-KW"/>
</dbReference>
<evidence type="ECO:0000256" key="2">
    <source>
        <dbReference type="ARBA" id="ARBA00023324"/>
    </source>
</evidence>
<dbReference type="InterPro" id="IPR020835">
    <property type="entry name" value="Catalase_sf"/>
</dbReference>
<name>A0A815F8L0_9BILA</name>
<evidence type="ECO:0000313" key="6">
    <source>
        <dbReference type="Proteomes" id="UP000663889"/>
    </source>
</evidence>
<dbReference type="PIRSF" id="PIRSF038928">
    <property type="entry name" value="Catalase_clade1-3"/>
    <property type="match status" value="1"/>
</dbReference>
<dbReference type="GO" id="GO:0004096">
    <property type="term" value="F:catalase activity"/>
    <property type="evidence" value="ECO:0007669"/>
    <property type="project" value="UniProtKB-EC"/>
</dbReference>
<keyword evidence="2" id="KW-0560">Oxidoreductase</keyword>